<comment type="caution">
    <text evidence="1">The sequence shown here is derived from an EMBL/GenBank/DDBJ whole genome shotgun (WGS) entry which is preliminary data.</text>
</comment>
<organism evidence="1 2">
    <name type="scientific">Runella defluvii</name>
    <dbReference type="NCBI Taxonomy" id="370973"/>
    <lineage>
        <taxon>Bacteria</taxon>
        <taxon>Pseudomonadati</taxon>
        <taxon>Bacteroidota</taxon>
        <taxon>Cytophagia</taxon>
        <taxon>Cytophagales</taxon>
        <taxon>Spirosomataceae</taxon>
        <taxon>Runella</taxon>
    </lineage>
</organism>
<dbReference type="RefSeq" id="WP_183971676.1">
    <property type="nucleotide sequence ID" value="NZ_JACIBY010000001.1"/>
</dbReference>
<dbReference type="Proteomes" id="UP000541352">
    <property type="component" value="Unassembled WGS sequence"/>
</dbReference>
<name>A0A7W6ENU3_9BACT</name>
<evidence type="ECO:0000313" key="2">
    <source>
        <dbReference type="Proteomes" id="UP000541352"/>
    </source>
</evidence>
<evidence type="ECO:0000313" key="1">
    <source>
        <dbReference type="EMBL" id="MBB3836925.1"/>
    </source>
</evidence>
<gene>
    <name evidence="1" type="ORF">FHS57_000907</name>
</gene>
<dbReference type="AlphaFoldDB" id="A0A7W6ENU3"/>
<keyword evidence="2" id="KW-1185">Reference proteome</keyword>
<accession>A0A7W6ENU3</accession>
<evidence type="ECO:0008006" key="3">
    <source>
        <dbReference type="Google" id="ProtNLM"/>
    </source>
</evidence>
<sequence>MNGIILDKMQENGGTCYLTKITLSDFVTSLPLGYQDYEVQREIVTNTYLDNLIDTVLQQKHIPPIVLVIDAGKFTIQNEKITITEFKILDGLQRTYRLKLIWDSIQFFNAQVLLSDEILGLKRIQLSRRYSEALEKINSNSKLLEAIIKFYNEKSKPEQNAVVENCFNNYQWFEIWSGLTPQQEVNKMLVLNAGHKPVKTQHQLELLFLNLIPIIKKSGLDSFVLIREKDSNSTVFSKNREKGQFHFSHLITSILSLNEGKPITANVNLVHKTQSSDFDIEQFDNYFNYDFLHKFIDTLLKLDTAIKNQFGELGTKWMGREVSLVGMFAALGKFGSQESQSALTMLEKLNDTIVKNPASLNLTEYEVVRNSLDLSKINIGTVNKNAIYNGIYALLQNTEQIIIWSNHFKGQTV</sequence>
<protein>
    <recommendedName>
        <fullName evidence="3">DUF262 domain-containing protein</fullName>
    </recommendedName>
</protein>
<proteinExistence type="predicted"/>
<dbReference type="EMBL" id="JACIBY010000001">
    <property type="protein sequence ID" value="MBB3836925.1"/>
    <property type="molecule type" value="Genomic_DNA"/>
</dbReference>
<reference evidence="1 2" key="1">
    <citation type="submission" date="2020-08" db="EMBL/GenBank/DDBJ databases">
        <title>Genomic Encyclopedia of Type Strains, Phase IV (KMG-IV): sequencing the most valuable type-strain genomes for metagenomic binning, comparative biology and taxonomic classification.</title>
        <authorList>
            <person name="Goeker M."/>
        </authorList>
    </citation>
    <scope>NUCLEOTIDE SEQUENCE [LARGE SCALE GENOMIC DNA]</scope>
    <source>
        <strain evidence="1 2">DSM 17976</strain>
    </source>
</reference>